<feature type="compositionally biased region" description="Basic residues" evidence="1">
    <location>
        <begin position="11"/>
        <end position="20"/>
    </location>
</feature>
<dbReference type="Proteomes" id="UP000037122">
    <property type="component" value="Unassembled WGS sequence"/>
</dbReference>
<accession>A0A0L0P383</accession>
<feature type="region of interest" description="Disordered" evidence="1">
    <location>
        <begin position="1"/>
        <end position="34"/>
    </location>
</feature>
<name>A0A0L0P383_CANAR</name>
<reference evidence="3" key="1">
    <citation type="journal article" date="2015" name="BMC Genomics">
        <title>Draft genome of a commonly misdiagnosed multidrug resistant pathogen Candida auris.</title>
        <authorList>
            <person name="Chatterjee S."/>
            <person name="Alampalli S.V."/>
            <person name="Nageshan R.K."/>
            <person name="Chettiar S.T."/>
            <person name="Joshi S."/>
            <person name="Tatu U.S."/>
        </authorList>
    </citation>
    <scope>NUCLEOTIDE SEQUENCE [LARGE SCALE GENOMIC DNA]</scope>
    <source>
        <strain evidence="3">6684</strain>
    </source>
</reference>
<feature type="region of interest" description="Disordered" evidence="1">
    <location>
        <begin position="55"/>
        <end position="81"/>
    </location>
</feature>
<dbReference type="EMBL" id="LGST01000016">
    <property type="protein sequence ID" value="KNE00823.1"/>
    <property type="molecule type" value="Genomic_DNA"/>
</dbReference>
<evidence type="ECO:0000313" key="3">
    <source>
        <dbReference type="Proteomes" id="UP000037122"/>
    </source>
</evidence>
<dbReference type="AlphaFoldDB" id="A0A0L0P383"/>
<dbReference type="VEuPathDB" id="FungiDB:QG37_01687"/>
<evidence type="ECO:0000313" key="2">
    <source>
        <dbReference type="EMBL" id="KNE00823.1"/>
    </source>
</evidence>
<proteinExistence type="predicted"/>
<gene>
    <name evidence="2" type="ORF">QG37_01687</name>
</gene>
<feature type="compositionally biased region" description="Polar residues" evidence="1">
    <location>
        <begin position="23"/>
        <end position="32"/>
    </location>
</feature>
<protein>
    <submittedName>
        <fullName evidence="2">Uncharacterized protein</fullName>
    </submittedName>
</protein>
<evidence type="ECO:0000256" key="1">
    <source>
        <dbReference type="SAM" id="MobiDB-lite"/>
    </source>
</evidence>
<feature type="compositionally biased region" description="Basic residues" evidence="1">
    <location>
        <begin position="67"/>
        <end position="81"/>
    </location>
</feature>
<organism evidence="2 3">
    <name type="scientific">Candidozyma auris</name>
    <name type="common">Yeast</name>
    <name type="synonym">Candida auris</name>
    <dbReference type="NCBI Taxonomy" id="498019"/>
    <lineage>
        <taxon>Eukaryota</taxon>
        <taxon>Fungi</taxon>
        <taxon>Dikarya</taxon>
        <taxon>Ascomycota</taxon>
        <taxon>Saccharomycotina</taxon>
        <taxon>Pichiomycetes</taxon>
        <taxon>Metschnikowiaceae</taxon>
        <taxon>Candidozyma</taxon>
    </lineage>
</organism>
<comment type="caution">
    <text evidence="2">The sequence shown here is derived from an EMBL/GenBank/DDBJ whole genome shotgun (WGS) entry which is preliminary data.</text>
</comment>
<sequence length="81" mass="9428">MAVPHENWNFQRRKKKKKKKNETSLYSRNSIPSPYGMAALQCKGNKVRSAAVLFRSGEAAHTDNKGQRKKKKKKKKNERKK</sequence>